<sequence length="328" mass="38947">MSIKHHYLPQFYLKGFVNKGEKLHYCRKEYETYRDSSTAGIYYENNLNNIDLGEYGQIDLEKDFFFEKDNRYALAFSDMRNKYGYDINAMPLQTKADIVEFVLGLYWRVPNGYSHVKELIDNDGLLTGDIHLYNSKTNKYCKDEDIPDIVLDIKSKLENQKAFMPLFYDENVRKHDWQNLNDKFYIWETSKPMIIGDIPYIPIKSECKRGKILEEFIIPLDRNHLLVYALNKPTFFEENLYQAINLSIIDGASEKISCNDIDFLKKEMQFAKNRIERLKVMGFKNVARYLASFLHFQSDFKTYEDFVKWHTEGRFTETSTDYFSLRGL</sequence>
<evidence type="ECO:0000313" key="2">
    <source>
        <dbReference type="Proteomes" id="UP000421408"/>
    </source>
</evidence>
<gene>
    <name evidence="1" type="ORF">F7D74_12390</name>
</gene>
<comment type="caution">
    <text evidence="1">The sequence shown here is derived from an EMBL/GenBank/DDBJ whole genome shotgun (WGS) entry which is preliminary data.</text>
</comment>
<dbReference type="Proteomes" id="UP000421408">
    <property type="component" value="Unassembled WGS sequence"/>
</dbReference>
<dbReference type="AlphaFoldDB" id="A0AA90UZX7"/>
<dbReference type="EMBL" id="VZCC01000095">
    <property type="protein sequence ID" value="MQN84754.1"/>
    <property type="molecule type" value="Genomic_DNA"/>
</dbReference>
<accession>A0AA90UZX7</accession>
<dbReference type="Pfam" id="PF14022">
    <property type="entry name" value="DUF4238"/>
    <property type="match status" value="1"/>
</dbReference>
<name>A0AA90UZX7_9BACT</name>
<evidence type="ECO:0000313" key="1">
    <source>
        <dbReference type="EMBL" id="MQN84754.1"/>
    </source>
</evidence>
<dbReference type="InterPro" id="IPR025332">
    <property type="entry name" value="DUF4238"/>
</dbReference>
<proteinExistence type="predicted"/>
<protein>
    <submittedName>
        <fullName evidence="1">DUF4238 domain-containing protein</fullName>
    </submittedName>
</protein>
<reference evidence="2" key="1">
    <citation type="submission" date="2019-09" db="EMBL/GenBank/DDBJ databases">
        <title>Distinct polysaccharide growth profiles of human intestinal Prevotella copri isolates.</title>
        <authorList>
            <person name="Fehlner-Peach H."/>
            <person name="Magnabosco C."/>
            <person name="Raghavan V."/>
            <person name="Scher J.U."/>
            <person name="Tett A."/>
            <person name="Cox L.M."/>
            <person name="Gottsegen C."/>
            <person name="Watters A."/>
            <person name="Wiltshire- Gordon J.D."/>
            <person name="Segata N."/>
            <person name="Bonneau R."/>
            <person name="Littman D.R."/>
        </authorList>
    </citation>
    <scope>NUCLEOTIDE SEQUENCE [LARGE SCALE GENOMIC DNA]</scope>
    <source>
        <strain evidence="2">iAA108</strain>
    </source>
</reference>
<organism evidence="1 2">
    <name type="scientific">Segatella copri</name>
    <dbReference type="NCBI Taxonomy" id="165179"/>
    <lineage>
        <taxon>Bacteria</taxon>
        <taxon>Pseudomonadati</taxon>
        <taxon>Bacteroidota</taxon>
        <taxon>Bacteroidia</taxon>
        <taxon>Bacteroidales</taxon>
        <taxon>Prevotellaceae</taxon>
        <taxon>Segatella</taxon>
    </lineage>
</organism>
<dbReference type="RefSeq" id="WP_153119377.1">
    <property type="nucleotide sequence ID" value="NZ_VZCC01000095.1"/>
</dbReference>